<reference evidence="4" key="1">
    <citation type="submission" date="2013-03" db="EMBL/GenBank/DDBJ databases">
        <title>Genome Sequence of the Profundibacterium mesophilum strain KAUST100406-0324T from Red Sea, a novel genus in the family Rhodobacteraceae.</title>
        <authorList>
            <person name="Essack M."/>
            <person name="Alam I."/>
            <person name="Lafi F."/>
            <person name="Alawi W."/>
            <person name="Kamanu F."/>
            <person name="Al-Suwailem A."/>
            <person name="Lee O.O."/>
            <person name="Xu Y."/>
            <person name="Bajic V."/>
            <person name="Qian P.-Y."/>
            <person name="Archer J."/>
        </authorList>
    </citation>
    <scope>NUCLEOTIDE SEQUENCE</scope>
    <source>
        <strain evidence="4">KAUST100406-0324</strain>
    </source>
</reference>
<proteinExistence type="predicted"/>
<dbReference type="PROSITE" id="PS00018">
    <property type="entry name" value="EF_HAND_1"/>
    <property type="match status" value="2"/>
</dbReference>
<dbReference type="InterPro" id="IPR002048">
    <property type="entry name" value="EF_hand_dom"/>
</dbReference>
<evidence type="ECO:0000256" key="2">
    <source>
        <dbReference type="SAM" id="SignalP"/>
    </source>
</evidence>
<evidence type="ECO:0000313" key="4">
    <source>
        <dbReference type="EMBL" id="KAF0676828.1"/>
    </source>
</evidence>
<dbReference type="EMBL" id="APKE01000010">
    <property type="protein sequence ID" value="KAF0676828.1"/>
    <property type="molecule type" value="Genomic_DNA"/>
</dbReference>
<comment type="caution">
    <text evidence="4">The sequence shown here is derived from an EMBL/GenBank/DDBJ whole genome shotgun (WGS) entry which is preliminary data.</text>
</comment>
<dbReference type="InterPro" id="IPR011992">
    <property type="entry name" value="EF-hand-dom_pair"/>
</dbReference>
<evidence type="ECO:0000256" key="1">
    <source>
        <dbReference type="SAM" id="MobiDB-lite"/>
    </source>
</evidence>
<accession>A0A921TDH6</accession>
<keyword evidence="5" id="KW-1185">Reference proteome</keyword>
<keyword evidence="2" id="KW-0732">Signal</keyword>
<feature type="compositionally biased region" description="Basic and acidic residues" evidence="1">
    <location>
        <begin position="101"/>
        <end position="151"/>
    </location>
</feature>
<evidence type="ECO:0000259" key="3">
    <source>
        <dbReference type="PROSITE" id="PS50222"/>
    </source>
</evidence>
<dbReference type="GO" id="GO:0005509">
    <property type="term" value="F:calcium ion binding"/>
    <property type="evidence" value="ECO:0007669"/>
    <property type="project" value="InterPro"/>
</dbReference>
<dbReference type="SUPFAM" id="SSF47473">
    <property type="entry name" value="EF-hand"/>
    <property type="match status" value="1"/>
</dbReference>
<gene>
    <name evidence="4" type="ORF">PMES_00624</name>
</gene>
<dbReference type="AlphaFoldDB" id="A0A921TDH6"/>
<dbReference type="InterPro" id="IPR018247">
    <property type="entry name" value="EF_Hand_1_Ca_BS"/>
</dbReference>
<name>A0A921TDH6_9RHOB</name>
<dbReference type="Gene3D" id="1.10.238.10">
    <property type="entry name" value="EF-hand"/>
    <property type="match status" value="1"/>
</dbReference>
<protein>
    <submittedName>
        <fullName evidence="4">EF hand domain containing protein</fullName>
    </submittedName>
</protein>
<sequence length="173" mass="19715">MDYKKMAFAAVAAGLVAGAAQAQGKRFEDIDLDRNGRLDRAELVRGFGQEGLSIIGRDQDGDGLISKDEIRATQTEGERAMKQAAMRGESGTPGAAQAAEIAEREKDDREEREDRERDDREEREDRERDDREEREDRAEDDREEREDRAEDDREDQSDRDEDDGDDDDSDDDD</sequence>
<feature type="domain" description="EF-hand" evidence="3">
    <location>
        <begin position="25"/>
        <end position="53"/>
    </location>
</feature>
<dbReference type="RefSeq" id="WP_159964051.1">
    <property type="nucleotide sequence ID" value="NZ_APKE01000010.1"/>
</dbReference>
<dbReference type="Pfam" id="PF13202">
    <property type="entry name" value="EF-hand_5"/>
    <property type="match status" value="2"/>
</dbReference>
<feature type="region of interest" description="Disordered" evidence="1">
    <location>
        <begin position="74"/>
        <end position="173"/>
    </location>
</feature>
<feature type="chain" id="PRO_5036811942" evidence="2">
    <location>
        <begin position="23"/>
        <end position="173"/>
    </location>
</feature>
<dbReference type="Proteomes" id="UP000698242">
    <property type="component" value="Unassembled WGS sequence"/>
</dbReference>
<feature type="signal peptide" evidence="2">
    <location>
        <begin position="1"/>
        <end position="22"/>
    </location>
</feature>
<evidence type="ECO:0000313" key="5">
    <source>
        <dbReference type="Proteomes" id="UP000698242"/>
    </source>
</evidence>
<feature type="compositionally biased region" description="Acidic residues" evidence="1">
    <location>
        <begin position="152"/>
        <end position="173"/>
    </location>
</feature>
<organism evidence="4 5">
    <name type="scientific">Profundibacterium mesophilum KAUST100406-0324</name>
    <dbReference type="NCBI Taxonomy" id="1037889"/>
    <lineage>
        <taxon>Bacteria</taxon>
        <taxon>Pseudomonadati</taxon>
        <taxon>Pseudomonadota</taxon>
        <taxon>Alphaproteobacteria</taxon>
        <taxon>Rhodobacterales</taxon>
        <taxon>Roseobacteraceae</taxon>
        <taxon>Profundibacterium</taxon>
    </lineage>
</organism>
<dbReference type="PROSITE" id="PS50222">
    <property type="entry name" value="EF_HAND_2"/>
    <property type="match status" value="1"/>
</dbReference>